<dbReference type="PANTHER" id="PTHR45947">
    <property type="entry name" value="SULFOQUINOVOSYL TRANSFERASE SQD2"/>
    <property type="match status" value="1"/>
</dbReference>
<feature type="domain" description="Glycosyltransferase subfamily 4-like N-terminal" evidence="2">
    <location>
        <begin position="14"/>
        <end position="198"/>
    </location>
</feature>
<sequence length="387" mass="42438">MRVLVVHNAYQHKGGEDTVMEAEVALLRSRGHTVEMFTRHNDAIASMSKLSAAVNTVWSGNVAAEFEGTLRAFQPDVVHVHNTFPLISPAIYWVAARLQVPVLQTLHNFRLMCPQAMLLRNGKVCEDCLGKLPWRGAARGCYRGSVLQSTVLAGMVTVHRAMGTWQNKVTRYIALNEFCRGKFIEGGLPAERIAIKPNFVDFQPPAPAERQGFLFVGRLSSEKGVDVLVNAQRQVKGSALRVAGTGPDASLLDKVPGLNAMGALQMEQVRQEMGAAIALVLPSIWYENFPRTLVEALGCGLPVIASRIGALAELVKDGETGLLFEPGNAEDLAHKMRWALANPQAMAAMGRNARKQYEAEFTAERNYQQLMTIYESAIAEVKDRISA</sequence>
<dbReference type="Pfam" id="PF00534">
    <property type="entry name" value="Glycos_transf_1"/>
    <property type="match status" value="1"/>
</dbReference>
<proteinExistence type="predicted"/>
<evidence type="ECO:0000313" key="3">
    <source>
        <dbReference type="EMBL" id="MDT7519671.1"/>
    </source>
</evidence>
<feature type="domain" description="Glycosyl transferase family 1" evidence="1">
    <location>
        <begin position="202"/>
        <end position="356"/>
    </location>
</feature>
<name>A0ABU3KPC0_9BURK</name>
<gene>
    <name evidence="3" type="ORF">RAE19_13275</name>
</gene>
<protein>
    <submittedName>
        <fullName evidence="3">Glycosyltransferase family 4 protein</fullName>
        <ecNumber evidence="3">2.4.-.-</ecNumber>
    </submittedName>
</protein>
<keyword evidence="3" id="KW-0808">Transferase</keyword>
<dbReference type="PANTHER" id="PTHR45947:SF13">
    <property type="entry name" value="TRANSFERASE"/>
    <property type="match status" value="1"/>
</dbReference>
<dbReference type="GO" id="GO:0016757">
    <property type="term" value="F:glycosyltransferase activity"/>
    <property type="evidence" value="ECO:0007669"/>
    <property type="project" value="UniProtKB-KW"/>
</dbReference>
<comment type="caution">
    <text evidence="3">The sequence shown here is derived from an EMBL/GenBank/DDBJ whole genome shotgun (WGS) entry which is preliminary data.</text>
</comment>
<dbReference type="SUPFAM" id="SSF53756">
    <property type="entry name" value="UDP-Glycosyltransferase/glycogen phosphorylase"/>
    <property type="match status" value="1"/>
</dbReference>
<dbReference type="Proteomes" id="UP001321700">
    <property type="component" value="Unassembled WGS sequence"/>
</dbReference>
<accession>A0ABU3KPC0</accession>
<dbReference type="Pfam" id="PF13579">
    <property type="entry name" value="Glyco_trans_4_4"/>
    <property type="match status" value="1"/>
</dbReference>
<dbReference type="Gene3D" id="3.40.50.2000">
    <property type="entry name" value="Glycogen Phosphorylase B"/>
    <property type="match status" value="2"/>
</dbReference>
<organism evidence="3 4">
    <name type="scientific">Rhodoferax potami</name>
    <dbReference type="NCBI Taxonomy" id="3068338"/>
    <lineage>
        <taxon>Bacteria</taxon>
        <taxon>Pseudomonadati</taxon>
        <taxon>Pseudomonadota</taxon>
        <taxon>Betaproteobacteria</taxon>
        <taxon>Burkholderiales</taxon>
        <taxon>Comamonadaceae</taxon>
        <taxon>Rhodoferax</taxon>
    </lineage>
</organism>
<keyword evidence="3" id="KW-0328">Glycosyltransferase</keyword>
<dbReference type="InterPro" id="IPR001296">
    <property type="entry name" value="Glyco_trans_1"/>
</dbReference>
<dbReference type="EMBL" id="JAVBIK010000001">
    <property type="protein sequence ID" value="MDT7519671.1"/>
    <property type="molecule type" value="Genomic_DNA"/>
</dbReference>
<evidence type="ECO:0000313" key="4">
    <source>
        <dbReference type="Proteomes" id="UP001321700"/>
    </source>
</evidence>
<evidence type="ECO:0000259" key="1">
    <source>
        <dbReference type="Pfam" id="PF00534"/>
    </source>
</evidence>
<dbReference type="InterPro" id="IPR050194">
    <property type="entry name" value="Glycosyltransferase_grp1"/>
</dbReference>
<dbReference type="EC" id="2.4.-.-" evidence="3"/>
<keyword evidence="4" id="KW-1185">Reference proteome</keyword>
<dbReference type="CDD" id="cd03801">
    <property type="entry name" value="GT4_PimA-like"/>
    <property type="match status" value="1"/>
</dbReference>
<reference evidence="3 4" key="1">
    <citation type="submission" date="2023-08" db="EMBL/GenBank/DDBJ databases">
        <title>Rhodoferax potami sp. nov. and Rhodoferax mekongensis sp. nov., isolated from the Mekong River in Thailand.</title>
        <authorList>
            <person name="Kitikhun S."/>
            <person name="Charoenyingcharoen P."/>
            <person name="Siriarchawattana P."/>
            <person name="Likhitrattanapisal S."/>
            <person name="Nilsakha T."/>
            <person name="Chanpet A."/>
            <person name="Rattanawaree P."/>
            <person name="Ingsriswang S."/>
        </authorList>
    </citation>
    <scope>NUCLEOTIDE SEQUENCE [LARGE SCALE GENOMIC DNA]</scope>
    <source>
        <strain evidence="3 4">TBRC 17660</strain>
    </source>
</reference>
<dbReference type="InterPro" id="IPR028098">
    <property type="entry name" value="Glyco_trans_4-like_N"/>
</dbReference>
<evidence type="ECO:0000259" key="2">
    <source>
        <dbReference type="Pfam" id="PF13579"/>
    </source>
</evidence>